<gene>
    <name evidence="1" type="ORF">UFOVP1382_98</name>
</gene>
<name>A0A6J5S4I5_9CAUD</name>
<evidence type="ECO:0000313" key="1">
    <source>
        <dbReference type="EMBL" id="CAB4203482.1"/>
    </source>
</evidence>
<sequence length="67" mass="7766">MSQPIEKIEYMEVNHAHVDRLNVLGLEGWKPSVLIRNPAYENKTSLTWVEASWTGLLVRSVMRERGE</sequence>
<proteinExistence type="predicted"/>
<organism evidence="1">
    <name type="scientific">uncultured Caudovirales phage</name>
    <dbReference type="NCBI Taxonomy" id="2100421"/>
    <lineage>
        <taxon>Viruses</taxon>
        <taxon>Duplodnaviria</taxon>
        <taxon>Heunggongvirae</taxon>
        <taxon>Uroviricota</taxon>
        <taxon>Caudoviricetes</taxon>
        <taxon>Peduoviridae</taxon>
        <taxon>Maltschvirus</taxon>
        <taxon>Maltschvirus maltsch</taxon>
    </lineage>
</organism>
<accession>A0A6J5S4I5</accession>
<protein>
    <submittedName>
        <fullName evidence="1">Uncharacterized protein</fullName>
    </submittedName>
</protein>
<dbReference type="EMBL" id="LR797331">
    <property type="protein sequence ID" value="CAB4203482.1"/>
    <property type="molecule type" value="Genomic_DNA"/>
</dbReference>
<reference evidence="1" key="1">
    <citation type="submission" date="2020-05" db="EMBL/GenBank/DDBJ databases">
        <authorList>
            <person name="Chiriac C."/>
            <person name="Salcher M."/>
            <person name="Ghai R."/>
            <person name="Kavagutti S V."/>
        </authorList>
    </citation>
    <scope>NUCLEOTIDE SEQUENCE</scope>
</reference>